<dbReference type="InterPro" id="IPR020843">
    <property type="entry name" value="ER"/>
</dbReference>
<dbReference type="Pfam" id="PF13602">
    <property type="entry name" value="ADH_zinc_N_2"/>
    <property type="match status" value="1"/>
</dbReference>
<name>A0AAV6V786_9ARAC</name>
<proteinExistence type="predicted"/>
<keyword evidence="4" id="KW-1185">Reference proteome</keyword>
<dbReference type="InterPro" id="IPR050700">
    <property type="entry name" value="YIM1/Zinc_Alcohol_DH_Fams"/>
</dbReference>
<dbReference type="GO" id="GO:0005739">
    <property type="term" value="C:mitochondrion"/>
    <property type="evidence" value="ECO:0007669"/>
    <property type="project" value="TreeGrafter"/>
</dbReference>
<evidence type="ECO:0000259" key="2">
    <source>
        <dbReference type="SMART" id="SM00829"/>
    </source>
</evidence>
<feature type="transmembrane region" description="Helical" evidence="1">
    <location>
        <begin position="20"/>
        <end position="42"/>
    </location>
</feature>
<dbReference type="Gene3D" id="3.90.180.10">
    <property type="entry name" value="Medium-chain alcohol dehydrogenases, catalytic domain"/>
    <property type="match status" value="1"/>
</dbReference>
<keyword evidence="1" id="KW-0472">Membrane</keyword>
<dbReference type="SMART" id="SM00829">
    <property type="entry name" value="PKS_ER"/>
    <property type="match status" value="1"/>
</dbReference>
<dbReference type="Gene3D" id="3.40.50.720">
    <property type="entry name" value="NAD(P)-binding Rossmann-like Domain"/>
    <property type="match status" value="1"/>
</dbReference>
<evidence type="ECO:0000256" key="1">
    <source>
        <dbReference type="SAM" id="Phobius"/>
    </source>
</evidence>
<dbReference type="SUPFAM" id="SSF51735">
    <property type="entry name" value="NAD(P)-binding Rossmann-fold domains"/>
    <property type="match status" value="1"/>
</dbReference>
<dbReference type="InterPro" id="IPR011032">
    <property type="entry name" value="GroES-like_sf"/>
</dbReference>
<evidence type="ECO:0000313" key="4">
    <source>
        <dbReference type="Proteomes" id="UP000827092"/>
    </source>
</evidence>
<dbReference type="PANTHER" id="PTHR11695">
    <property type="entry name" value="ALCOHOL DEHYDROGENASE RELATED"/>
    <property type="match status" value="1"/>
</dbReference>
<keyword evidence="1" id="KW-0812">Transmembrane</keyword>
<evidence type="ECO:0000313" key="3">
    <source>
        <dbReference type="EMBL" id="KAG8191598.1"/>
    </source>
</evidence>
<dbReference type="InterPro" id="IPR013154">
    <property type="entry name" value="ADH-like_N"/>
</dbReference>
<dbReference type="Proteomes" id="UP000827092">
    <property type="component" value="Unassembled WGS sequence"/>
</dbReference>
<dbReference type="Pfam" id="PF08240">
    <property type="entry name" value="ADH_N"/>
    <property type="match status" value="1"/>
</dbReference>
<accession>A0AAV6V786</accession>
<organism evidence="3 4">
    <name type="scientific">Oedothorax gibbosus</name>
    <dbReference type="NCBI Taxonomy" id="931172"/>
    <lineage>
        <taxon>Eukaryota</taxon>
        <taxon>Metazoa</taxon>
        <taxon>Ecdysozoa</taxon>
        <taxon>Arthropoda</taxon>
        <taxon>Chelicerata</taxon>
        <taxon>Arachnida</taxon>
        <taxon>Araneae</taxon>
        <taxon>Araneomorphae</taxon>
        <taxon>Entelegynae</taxon>
        <taxon>Araneoidea</taxon>
        <taxon>Linyphiidae</taxon>
        <taxon>Erigoninae</taxon>
        <taxon>Oedothorax</taxon>
    </lineage>
</organism>
<dbReference type="GO" id="GO:0016491">
    <property type="term" value="F:oxidoreductase activity"/>
    <property type="evidence" value="ECO:0007669"/>
    <property type="project" value="InterPro"/>
</dbReference>
<gene>
    <name evidence="3" type="ORF">JTE90_018533</name>
</gene>
<keyword evidence="1" id="KW-1133">Transmembrane helix</keyword>
<feature type="domain" description="Enoyl reductase (ER)" evidence="2">
    <location>
        <begin position="67"/>
        <end position="403"/>
    </location>
</feature>
<sequence>MDFKLKWCCNFDSLSPSLIFGVAGVTTISIVGGVHLLFARLLKLMQKERERRKHLCMTGVVIRSYRGVSAVEVRSDLSIPKILSEDEVLIKVVAAGLDTMDLMVTWGHGKSLRSYLRQNNEHVDDDCIVLGRECSGIVLEAGTSVTTVSKGDEVWAVSAYCLEGLMAEYVVVKENQVALKPRNITFEEAASLPYTAIQVCNAVMDQASLTPQSIHNKRILVLTGNSPIGLFGIQLLKSWGGDVTTVVPTAGLPMAHLLGANDVIVYSVTDFEEELRKRRKFDIIINAIGTIIHQLCIEISSPGGKVITFTTTPTLTDRFQLMAGTFYSIVVQMIAYFKKFKLGMGSSFWWDNFLYDKIYLVNTATFVEEKKIFPIVEKVWNIEEAVSAFYQLAQYENVGKNVIRISSDY</sequence>
<dbReference type="SUPFAM" id="SSF50129">
    <property type="entry name" value="GroES-like"/>
    <property type="match status" value="1"/>
</dbReference>
<comment type="caution">
    <text evidence="3">The sequence shown here is derived from an EMBL/GenBank/DDBJ whole genome shotgun (WGS) entry which is preliminary data.</text>
</comment>
<dbReference type="InterPro" id="IPR036291">
    <property type="entry name" value="NAD(P)-bd_dom_sf"/>
</dbReference>
<dbReference type="AlphaFoldDB" id="A0AAV6V786"/>
<dbReference type="PANTHER" id="PTHR11695:SF294">
    <property type="entry name" value="RETICULON-4-INTERACTING PROTEIN 1, MITOCHONDRIAL"/>
    <property type="match status" value="1"/>
</dbReference>
<protein>
    <recommendedName>
        <fullName evidence="2">Enoyl reductase (ER) domain-containing protein</fullName>
    </recommendedName>
</protein>
<dbReference type="EMBL" id="JAFNEN010000156">
    <property type="protein sequence ID" value="KAG8191598.1"/>
    <property type="molecule type" value="Genomic_DNA"/>
</dbReference>
<reference evidence="3 4" key="1">
    <citation type="journal article" date="2022" name="Nat. Ecol. Evol.">
        <title>A masculinizing supergene underlies an exaggerated male reproductive morph in a spider.</title>
        <authorList>
            <person name="Hendrickx F."/>
            <person name="De Corte Z."/>
            <person name="Sonet G."/>
            <person name="Van Belleghem S.M."/>
            <person name="Kostlbacher S."/>
            <person name="Vangestel C."/>
        </authorList>
    </citation>
    <scope>NUCLEOTIDE SEQUENCE [LARGE SCALE GENOMIC DNA]</scope>
    <source>
        <strain evidence="3">W744_W776</strain>
    </source>
</reference>